<protein>
    <recommendedName>
        <fullName evidence="1 3">chorismate mutase</fullName>
        <ecNumber evidence="1 3">5.4.99.5</ecNumber>
    </recommendedName>
</protein>
<comment type="caution">
    <text evidence="4">The sequence shown here is derived from an EMBL/GenBank/DDBJ whole genome shotgun (WGS) entry which is preliminary data.</text>
</comment>
<keyword evidence="3 4" id="KW-0413">Isomerase</keyword>
<dbReference type="Gene3D" id="3.30.1330.40">
    <property type="entry name" value="RutC-like"/>
    <property type="match status" value="1"/>
</dbReference>
<organism evidence="4 5">
    <name type="scientific">Wansuia hejianensis</name>
    <dbReference type="NCBI Taxonomy" id="2763667"/>
    <lineage>
        <taxon>Bacteria</taxon>
        <taxon>Bacillati</taxon>
        <taxon>Bacillota</taxon>
        <taxon>Clostridia</taxon>
        <taxon>Lachnospirales</taxon>
        <taxon>Lachnospiraceae</taxon>
        <taxon>Wansuia</taxon>
    </lineage>
</organism>
<feature type="binding site" evidence="2">
    <location>
        <position position="89"/>
    </location>
    <ligand>
        <name>prephenate</name>
        <dbReference type="ChEBI" id="CHEBI:29934"/>
    </ligand>
</feature>
<dbReference type="NCBIfam" id="TIGR01796">
    <property type="entry name" value="CM_mono_aroH"/>
    <property type="match status" value="1"/>
</dbReference>
<name>A0A926INC3_9FIRM</name>
<keyword evidence="2 3" id="KW-0028">Amino-acid biosynthesis</keyword>
<dbReference type="GO" id="GO:0004106">
    <property type="term" value="F:chorismate mutase activity"/>
    <property type="evidence" value="ECO:0007669"/>
    <property type="project" value="UniProtKB-UniRule"/>
</dbReference>
<reference evidence="4 5" key="1">
    <citation type="submission" date="2020-08" db="EMBL/GenBank/DDBJ databases">
        <title>Genome public.</title>
        <authorList>
            <person name="Liu C."/>
            <person name="Sun Q."/>
        </authorList>
    </citation>
    <scope>NUCLEOTIDE SEQUENCE [LARGE SCALE GENOMIC DNA]</scope>
    <source>
        <strain evidence="4 5">NSJ-26</strain>
    </source>
</reference>
<dbReference type="PIRSF" id="PIRSF005965">
    <property type="entry name" value="Chor_mut_AroH"/>
    <property type="match status" value="1"/>
</dbReference>
<evidence type="ECO:0000256" key="3">
    <source>
        <dbReference type="PROSITE-ProRule" id="PRU00514"/>
    </source>
</evidence>
<dbReference type="PANTHER" id="PTHR21164">
    <property type="entry name" value="CHORISMATE MUTASE"/>
    <property type="match status" value="1"/>
</dbReference>
<proteinExistence type="predicted"/>
<evidence type="ECO:0000256" key="2">
    <source>
        <dbReference type="PIRSR" id="PIRSR005965-1"/>
    </source>
</evidence>
<feature type="binding site" evidence="2">
    <location>
        <position position="107"/>
    </location>
    <ligand>
        <name>prephenate</name>
        <dbReference type="ChEBI" id="CHEBI:29934"/>
    </ligand>
</feature>
<accession>A0A926INC3</accession>
<dbReference type="GO" id="GO:0046417">
    <property type="term" value="P:chorismate metabolic process"/>
    <property type="evidence" value="ECO:0007669"/>
    <property type="project" value="TreeGrafter"/>
</dbReference>
<gene>
    <name evidence="4" type="primary">aroH</name>
    <name evidence="4" type="ORF">H8689_05315</name>
</gene>
<keyword evidence="5" id="KW-1185">Reference proteome</keyword>
<dbReference type="InterPro" id="IPR008243">
    <property type="entry name" value="Chorismate_mutase_AroH"/>
</dbReference>
<evidence type="ECO:0000256" key="1">
    <source>
        <dbReference type="NCBIfam" id="TIGR01796"/>
    </source>
</evidence>
<dbReference type="PROSITE" id="PS51167">
    <property type="entry name" value="CHORISMATE_MUT_1"/>
    <property type="match status" value="1"/>
</dbReference>
<evidence type="ECO:0000313" key="5">
    <source>
        <dbReference type="Proteomes" id="UP000601522"/>
    </source>
</evidence>
<dbReference type="Proteomes" id="UP000601522">
    <property type="component" value="Unassembled WGS sequence"/>
</dbReference>
<comment type="catalytic activity">
    <reaction evidence="3">
        <text>chorismate = prephenate</text>
        <dbReference type="Rhea" id="RHEA:13897"/>
        <dbReference type="ChEBI" id="CHEBI:29748"/>
        <dbReference type="ChEBI" id="CHEBI:29934"/>
        <dbReference type="EC" id="5.4.99.5"/>
    </reaction>
</comment>
<keyword evidence="2 3" id="KW-0057">Aromatic amino acid biosynthesis</keyword>
<dbReference type="EC" id="5.4.99.5" evidence="1 3"/>
<dbReference type="EMBL" id="JACRTK010000002">
    <property type="protein sequence ID" value="MBC8590548.1"/>
    <property type="molecule type" value="Genomic_DNA"/>
</dbReference>
<evidence type="ECO:0000313" key="4">
    <source>
        <dbReference type="EMBL" id="MBC8590548.1"/>
    </source>
</evidence>
<dbReference type="SUPFAM" id="SSF55298">
    <property type="entry name" value="YjgF-like"/>
    <property type="match status" value="1"/>
</dbReference>
<dbReference type="CDD" id="cd02185">
    <property type="entry name" value="AroH"/>
    <property type="match status" value="1"/>
</dbReference>
<dbReference type="PANTHER" id="PTHR21164:SF0">
    <property type="entry name" value="CHORISMATE MUTASE AROH"/>
    <property type="match status" value="1"/>
</dbReference>
<feature type="binding site" evidence="2">
    <location>
        <position position="7"/>
    </location>
    <ligand>
        <name>prephenate</name>
        <dbReference type="ChEBI" id="CHEBI:29934"/>
    </ligand>
</feature>
<sequence>MNTVAIRGAITIEENTQKSILEGTTELLLSIQEKNKLVKENVAAIVFTCTNDLDKVAPAKAAREIGYVHTALMCFNEMNVENSLEKCIRIMILYNCDTKQKDVKHCYLRGAQILRPDLI</sequence>
<dbReference type="AlphaFoldDB" id="A0A926INC3"/>
<dbReference type="Pfam" id="PF07736">
    <property type="entry name" value="CM_1"/>
    <property type="match status" value="1"/>
</dbReference>
<dbReference type="RefSeq" id="WP_249323386.1">
    <property type="nucleotide sequence ID" value="NZ_JACRTK010000002.1"/>
</dbReference>
<dbReference type="GO" id="GO:0008652">
    <property type="term" value="P:amino acid biosynthetic process"/>
    <property type="evidence" value="ECO:0007669"/>
    <property type="project" value="UniProtKB-UniRule"/>
</dbReference>
<dbReference type="GO" id="GO:0009073">
    <property type="term" value="P:aromatic amino acid family biosynthetic process"/>
    <property type="evidence" value="ECO:0007669"/>
    <property type="project" value="UniProtKB-UniRule"/>
</dbReference>
<dbReference type="InterPro" id="IPR035959">
    <property type="entry name" value="RutC-like_sf"/>
</dbReference>